<reference evidence="1 2" key="1">
    <citation type="submission" date="2021-02" db="EMBL/GenBank/DDBJ databases">
        <title>Streptomyces spirodelae sp. nov., isolated from duckweed.</title>
        <authorList>
            <person name="Saimee Y."/>
            <person name="Duangmal K."/>
        </authorList>
    </citation>
    <scope>NUCLEOTIDE SEQUENCE [LARGE SCALE GENOMIC DNA]</scope>
    <source>
        <strain evidence="1 2">DW4-2</strain>
    </source>
</reference>
<dbReference type="InterPro" id="IPR009097">
    <property type="entry name" value="Cyclic_Pdiesterase"/>
</dbReference>
<dbReference type="RefSeq" id="WP_209268009.1">
    <property type="nucleotide sequence ID" value="NZ_JAFFZN010000032.1"/>
</dbReference>
<dbReference type="EMBL" id="JAFFZN010000032">
    <property type="protein sequence ID" value="MBO8189241.1"/>
    <property type="molecule type" value="Genomic_DNA"/>
</dbReference>
<sequence>MEDFFAAVESRVHAWPAGRADLHWHALFDTEEVRRCLTESYEGLTHRPGLEPVEPEWVHMTVLHSGPHTEATAQELAGITERVRKAAADIEPFDVTFALPTIGSTAVECVGRPGPPARRLWEETWQATRAVVGDRWPLIPKTYHPHVTLAYGTARAAAADRAQMKAWLSDHGRGEVVLRASALTLVAQSHDRRRITWEVLETVPLGQSGA</sequence>
<dbReference type="Gene3D" id="3.90.1140.10">
    <property type="entry name" value="Cyclic phosphodiesterase"/>
    <property type="match status" value="1"/>
</dbReference>
<organism evidence="1 2">
    <name type="scientific">Streptomyces spirodelae</name>
    <dbReference type="NCBI Taxonomy" id="2812904"/>
    <lineage>
        <taxon>Bacteria</taxon>
        <taxon>Bacillati</taxon>
        <taxon>Actinomycetota</taxon>
        <taxon>Actinomycetes</taxon>
        <taxon>Kitasatosporales</taxon>
        <taxon>Streptomycetaceae</taxon>
        <taxon>Streptomyces</taxon>
    </lineage>
</organism>
<dbReference type="Pfam" id="PF13563">
    <property type="entry name" value="2_5_RNA_ligase2"/>
    <property type="match status" value="1"/>
</dbReference>
<gene>
    <name evidence="1" type="ORF">JW592_27865</name>
</gene>
<accession>A0ABS3X1K9</accession>
<keyword evidence="1" id="KW-0436">Ligase</keyword>
<dbReference type="Proteomes" id="UP001518976">
    <property type="component" value="Unassembled WGS sequence"/>
</dbReference>
<keyword evidence="2" id="KW-1185">Reference proteome</keyword>
<dbReference type="SUPFAM" id="SSF55144">
    <property type="entry name" value="LigT-like"/>
    <property type="match status" value="1"/>
</dbReference>
<evidence type="ECO:0000313" key="1">
    <source>
        <dbReference type="EMBL" id="MBO8189241.1"/>
    </source>
</evidence>
<protein>
    <submittedName>
        <fullName evidence="1">2'-5' RNA ligase family protein</fullName>
    </submittedName>
</protein>
<comment type="caution">
    <text evidence="1">The sequence shown here is derived from an EMBL/GenBank/DDBJ whole genome shotgun (WGS) entry which is preliminary data.</text>
</comment>
<dbReference type="GO" id="GO:0016874">
    <property type="term" value="F:ligase activity"/>
    <property type="evidence" value="ECO:0007669"/>
    <property type="project" value="UniProtKB-KW"/>
</dbReference>
<proteinExistence type="predicted"/>
<evidence type="ECO:0000313" key="2">
    <source>
        <dbReference type="Proteomes" id="UP001518976"/>
    </source>
</evidence>
<name>A0ABS3X1K9_9ACTN</name>